<dbReference type="Gene3D" id="2.120.10.10">
    <property type="match status" value="1"/>
</dbReference>
<evidence type="ECO:0000259" key="2">
    <source>
        <dbReference type="Pfam" id="PF13088"/>
    </source>
</evidence>
<protein>
    <submittedName>
        <fullName evidence="3">Sialidase</fullName>
    </submittedName>
</protein>
<dbReference type="Proteomes" id="UP000177506">
    <property type="component" value="Unassembled WGS sequence"/>
</dbReference>
<keyword evidence="4" id="KW-1185">Reference proteome</keyword>
<dbReference type="AlphaFoldDB" id="A0A1G1SVY6"/>
<dbReference type="InterPro" id="IPR036278">
    <property type="entry name" value="Sialidase_sf"/>
</dbReference>
<comment type="caution">
    <text evidence="3">The sequence shown here is derived from an EMBL/GenBank/DDBJ whole genome shotgun (WGS) entry which is preliminary data.</text>
</comment>
<evidence type="ECO:0000313" key="4">
    <source>
        <dbReference type="Proteomes" id="UP000177506"/>
    </source>
</evidence>
<dbReference type="OrthoDB" id="41724at2"/>
<dbReference type="PANTHER" id="PTHR43752:SF2">
    <property type="entry name" value="BNR_ASP-BOX REPEAT FAMILY PROTEIN"/>
    <property type="match status" value="1"/>
</dbReference>
<proteinExistence type="predicted"/>
<dbReference type="Pfam" id="PF13088">
    <property type="entry name" value="BNR_2"/>
    <property type="match status" value="1"/>
</dbReference>
<dbReference type="RefSeq" id="WP_070746432.1">
    <property type="nucleotide sequence ID" value="NZ_MDZA01000426.1"/>
</dbReference>
<evidence type="ECO:0000256" key="1">
    <source>
        <dbReference type="SAM" id="SignalP"/>
    </source>
</evidence>
<keyword evidence="1" id="KW-0732">Signal</keyword>
<evidence type="ECO:0000313" key="3">
    <source>
        <dbReference type="EMBL" id="OGX82782.1"/>
    </source>
</evidence>
<dbReference type="EMBL" id="MDZA01000426">
    <property type="protein sequence ID" value="OGX82782.1"/>
    <property type="molecule type" value="Genomic_DNA"/>
</dbReference>
<feature type="domain" description="Sialidase" evidence="2">
    <location>
        <begin position="53"/>
        <end position="329"/>
    </location>
</feature>
<feature type="signal peptide" evidence="1">
    <location>
        <begin position="1"/>
        <end position="21"/>
    </location>
</feature>
<organism evidence="3 4">
    <name type="scientific">Hymenobacter coccineus</name>
    <dbReference type="NCBI Taxonomy" id="1908235"/>
    <lineage>
        <taxon>Bacteria</taxon>
        <taxon>Pseudomonadati</taxon>
        <taxon>Bacteroidota</taxon>
        <taxon>Cytophagia</taxon>
        <taxon>Cytophagales</taxon>
        <taxon>Hymenobacteraceae</taxon>
        <taxon>Hymenobacter</taxon>
    </lineage>
</organism>
<dbReference type="PANTHER" id="PTHR43752">
    <property type="entry name" value="BNR/ASP-BOX REPEAT FAMILY PROTEIN"/>
    <property type="match status" value="1"/>
</dbReference>
<dbReference type="InterPro" id="IPR011040">
    <property type="entry name" value="Sialidase"/>
</dbReference>
<sequence>MKESVLLAAALLLGAPAHLGAQPTWAKIREEIVFPQPPFRQCHASTIVQAADGHLLVACFGGANEGAPDVGIWLMALGGKGRATPRQVATGVVSDTLRYPTWNPVLFRPRGAGPLFLFYKVGPNPREWWGMAKTSADNGATWSVPVRLPAGVLGPIKNKPVQLANGTILSPSSREEASGRWRAHLEKSTDQGQTWQIISIDPGSAFDVIQPSILVHPGHRLQLLCRSKQGAVVQAWSADDGDTWGPLSKTTLLNPNSGTDAVTLRDGSFLVVYNPDVPGKDWFNGRSKLRVAASADGRAWHDVAVLEDGTTEEFSYPAIIQTTDGLVHITYTYDRKNIKHVVLKAAK</sequence>
<dbReference type="SUPFAM" id="SSF50939">
    <property type="entry name" value="Sialidases"/>
    <property type="match status" value="1"/>
</dbReference>
<name>A0A1G1SVY6_9BACT</name>
<dbReference type="CDD" id="cd15482">
    <property type="entry name" value="Sialidase_non-viral"/>
    <property type="match status" value="1"/>
</dbReference>
<gene>
    <name evidence="3" type="ORF">BEN49_02355</name>
</gene>
<feature type="chain" id="PRO_5009578427" evidence="1">
    <location>
        <begin position="22"/>
        <end position="347"/>
    </location>
</feature>
<accession>A0A1G1SVY6</accession>
<reference evidence="3 4" key="1">
    <citation type="submission" date="2016-08" db="EMBL/GenBank/DDBJ databases">
        <title>Hymenobacter coccineus sp. nov., Hymenobacter lapidarius sp. nov. and Hymenobacter glacialis sp. nov., isolated from Antarctic soil.</title>
        <authorList>
            <person name="Sedlacek I."/>
            <person name="Kralova S."/>
            <person name="Kyrova K."/>
            <person name="Maslanova I."/>
            <person name="Stankova E."/>
            <person name="Vrbovska V."/>
            <person name="Nemec M."/>
            <person name="Bartak M."/>
            <person name="Svec P."/>
            <person name="Busse H.-J."/>
            <person name="Pantucek R."/>
        </authorList>
    </citation>
    <scope>NUCLEOTIDE SEQUENCE [LARGE SCALE GENOMIC DNA]</scope>
    <source>
        <strain evidence="3 4">CCM 8649</strain>
    </source>
</reference>